<evidence type="ECO:0000313" key="2">
    <source>
        <dbReference type="EMBL" id="PUA31681.1"/>
    </source>
</evidence>
<feature type="coiled-coil region" evidence="1">
    <location>
        <begin position="267"/>
        <end position="297"/>
    </location>
</feature>
<protein>
    <submittedName>
        <fullName evidence="2">Uncharacterized protein</fullName>
    </submittedName>
</protein>
<name>A0A2R7Y2B2_9ARCH</name>
<reference evidence="2 3" key="1">
    <citation type="submission" date="2017-04" db="EMBL/GenBank/DDBJ databases">
        <title>Draft Aigarchaeota genome from a New Zealand hot spring.</title>
        <authorList>
            <person name="Reysenbach A.-L."/>
            <person name="Donaho J.A."/>
            <person name="Gerhart J."/>
            <person name="Kelley J.F."/>
            <person name="Kouba K."/>
            <person name="Podar M."/>
            <person name="Stott M."/>
        </authorList>
    </citation>
    <scope>NUCLEOTIDE SEQUENCE [LARGE SCALE GENOMIC DNA]</scope>
    <source>
        <strain evidence="2">NZ13_MG1</strain>
    </source>
</reference>
<accession>A0A2R7Y2B2</accession>
<organism evidence="2 3">
    <name type="scientific">Candidatus Terraquivivens tikiterensis</name>
    <dbReference type="NCBI Taxonomy" id="1980982"/>
    <lineage>
        <taxon>Archaea</taxon>
        <taxon>Nitrososphaerota</taxon>
        <taxon>Candidatus Wolframiiraptoraceae</taxon>
        <taxon>Candidatus Terraquivivens</taxon>
    </lineage>
</organism>
<evidence type="ECO:0000313" key="3">
    <source>
        <dbReference type="Proteomes" id="UP000244066"/>
    </source>
</evidence>
<sequence length="309" mass="35419">MSAQPTGLNYALERLQKLEDASAMLLEILEGRVDREKVVKLRRLAKEFVEEFKLSGPVAWLVRVLPEEPILPGAPLISVAERLGLLDKEGIANVLSYLRNLSGEIILQIQRSISEVDPPAIASSIKAFPILGGRMLEILSGVYLEKVRGWPELLPTDLLLRMRRRRVDEKGSLKAGAPDLYREKGFVEPIIWAANVSKSFKSYRDYEASAEYVAELVSEYSSYMMGHKVGLNYAIVVYEEAVQERHKRVHEVFLQKVLEKVKDRINMKKFSAELFDLSRIKEDLEKNRRENEHANHLYATLREMKLIEK</sequence>
<comment type="caution">
    <text evidence="2">The sequence shown here is derived from an EMBL/GenBank/DDBJ whole genome shotgun (WGS) entry which is preliminary data.</text>
</comment>
<evidence type="ECO:0000256" key="1">
    <source>
        <dbReference type="SAM" id="Coils"/>
    </source>
</evidence>
<keyword evidence="1" id="KW-0175">Coiled coil</keyword>
<dbReference type="AlphaFoldDB" id="A0A2R7Y2B2"/>
<gene>
    <name evidence="2" type="ORF">B9J98_05695</name>
</gene>
<proteinExistence type="predicted"/>
<dbReference type="EMBL" id="NDWU01000014">
    <property type="protein sequence ID" value="PUA31681.1"/>
    <property type="molecule type" value="Genomic_DNA"/>
</dbReference>
<dbReference type="Proteomes" id="UP000244066">
    <property type="component" value="Unassembled WGS sequence"/>
</dbReference>